<evidence type="ECO:0000256" key="3">
    <source>
        <dbReference type="ARBA" id="ARBA00022763"/>
    </source>
</evidence>
<dbReference type="PANTHER" id="PTHR13152:SF0">
    <property type="entry name" value="GENERAL TRANSCRIPTION FACTOR IIH SUBUNIT 4"/>
    <property type="match status" value="1"/>
</dbReference>
<keyword evidence="6 10" id="KW-0234">DNA repair</keyword>
<evidence type="ECO:0000256" key="9">
    <source>
        <dbReference type="ARBA" id="ARBA00070130"/>
    </source>
</evidence>
<evidence type="ECO:0000313" key="13">
    <source>
        <dbReference type="Proteomes" id="UP000549394"/>
    </source>
</evidence>
<dbReference type="GO" id="GO:0006289">
    <property type="term" value="P:nucleotide-excision repair"/>
    <property type="evidence" value="ECO:0007669"/>
    <property type="project" value="InterPro"/>
</dbReference>
<evidence type="ECO:0000256" key="4">
    <source>
        <dbReference type="ARBA" id="ARBA00023015"/>
    </source>
</evidence>
<comment type="subcellular location">
    <subcellularLocation>
        <location evidence="1 10">Nucleus</location>
    </subcellularLocation>
</comment>
<evidence type="ECO:0000256" key="10">
    <source>
        <dbReference type="RuleBase" id="RU364024"/>
    </source>
</evidence>
<dbReference type="Pfam" id="PF03849">
    <property type="entry name" value="Tfb2"/>
    <property type="match status" value="1"/>
</dbReference>
<dbReference type="Proteomes" id="UP000549394">
    <property type="component" value="Unassembled WGS sequence"/>
</dbReference>
<keyword evidence="5 10" id="KW-0804">Transcription</keyword>
<keyword evidence="4 10" id="KW-0805">Transcription regulation</keyword>
<feature type="domain" description="Transcription factor Tfb2 C-terminal" evidence="11">
    <location>
        <begin position="384"/>
        <end position="451"/>
    </location>
</feature>
<evidence type="ECO:0000256" key="2">
    <source>
        <dbReference type="ARBA" id="ARBA00007132"/>
    </source>
</evidence>
<dbReference type="GO" id="GO:0005675">
    <property type="term" value="C:transcription factor TFIIH holo complex"/>
    <property type="evidence" value="ECO:0007669"/>
    <property type="project" value="TreeGrafter"/>
</dbReference>
<comment type="function">
    <text evidence="10">Component of the general transcription and DNA repair factor IIH (TFIIH) core complex which is involved in general and transcription-coupled nucleotide excision repair (NER) of damaged DNA.</text>
</comment>
<dbReference type="Pfam" id="PF18307">
    <property type="entry name" value="Tfb2_C"/>
    <property type="match status" value="1"/>
</dbReference>
<dbReference type="Gene3D" id="3.30.70.2610">
    <property type="match status" value="1"/>
</dbReference>
<name>A0A7I8W0F6_9ANNE</name>
<dbReference type="GO" id="GO:0000439">
    <property type="term" value="C:transcription factor TFIIH core complex"/>
    <property type="evidence" value="ECO:0007669"/>
    <property type="project" value="InterPro"/>
</dbReference>
<organism evidence="12 13">
    <name type="scientific">Dimorphilus gyrociliatus</name>
    <dbReference type="NCBI Taxonomy" id="2664684"/>
    <lineage>
        <taxon>Eukaryota</taxon>
        <taxon>Metazoa</taxon>
        <taxon>Spiralia</taxon>
        <taxon>Lophotrochozoa</taxon>
        <taxon>Annelida</taxon>
        <taxon>Polychaeta</taxon>
        <taxon>Polychaeta incertae sedis</taxon>
        <taxon>Dinophilidae</taxon>
        <taxon>Dimorphilus</taxon>
    </lineage>
</organism>
<evidence type="ECO:0000256" key="7">
    <source>
        <dbReference type="ARBA" id="ARBA00023242"/>
    </source>
</evidence>
<evidence type="ECO:0000256" key="5">
    <source>
        <dbReference type="ARBA" id="ARBA00023163"/>
    </source>
</evidence>
<reference evidence="12 13" key="1">
    <citation type="submission" date="2020-08" db="EMBL/GenBank/DDBJ databases">
        <authorList>
            <person name="Hejnol A."/>
        </authorList>
    </citation>
    <scope>NUCLEOTIDE SEQUENCE [LARGE SCALE GENOMIC DNA]</scope>
</reference>
<protein>
    <recommendedName>
        <fullName evidence="9 10">General transcription factor IIH subunit 4</fullName>
    </recommendedName>
</protein>
<evidence type="ECO:0000256" key="8">
    <source>
        <dbReference type="ARBA" id="ARBA00064576"/>
    </source>
</evidence>
<comment type="similarity">
    <text evidence="2 10">Belongs to the TFB2 family.</text>
</comment>
<dbReference type="PANTHER" id="PTHR13152">
    <property type="entry name" value="TFIIH, POLYPEPTIDE 4"/>
    <property type="match status" value="1"/>
</dbReference>
<proteinExistence type="inferred from homology"/>
<gene>
    <name evidence="12" type="ORF">DGYR_LOCUS9546</name>
</gene>
<evidence type="ECO:0000256" key="1">
    <source>
        <dbReference type="ARBA" id="ARBA00004123"/>
    </source>
</evidence>
<dbReference type="NCBIfam" id="TIGR00625">
    <property type="entry name" value="tfb2"/>
    <property type="match status" value="1"/>
</dbReference>
<keyword evidence="7 10" id="KW-0539">Nucleus</keyword>
<dbReference type="OrthoDB" id="364513at2759"/>
<dbReference type="InterPro" id="IPR040662">
    <property type="entry name" value="Tfb2_C"/>
</dbReference>
<dbReference type="FunFam" id="3.30.70.2610:FF:000001">
    <property type="entry name" value="General transcription factor IIH subunit 4"/>
    <property type="match status" value="1"/>
</dbReference>
<accession>A0A7I8W0F6</accession>
<sequence>MNGASHALKRLNCKDLISYLKTLPPFILEELYNNPATCLAVFRNLPEVARHYVMRLLFVESPVSQDVIKHWVVKGEVEKHEKSIEALKELQVWDHSPIPGGLPGWKLKPTFRQNFKVVMLGGGTSWTRGSALEPDKYTKDVDSLEKYAIDRWECVLNFLVGSPSSREMLTADIINLIEYSGLMTNSENNHYITPAGFQFLLMDTASQVWYLILQYLDTVEDRRMNLVETLTFLFEISFASLGKEYSAEKLTDGQSRFLQHLRELGLIHQRKRKSGRFYPTRLAIDLANGCSNTISETVNGFIVVETNYKIYAYTNSPLHTALLALFSDILCRFPGFVVSNLTRESVRNALAHGITAYQIINYLKSYAHPQMLKNKPILPPTITDQIRIWELERDRISYNEGVLYNQFLSQNDFEILKEHARERGVLIWSNTAKRMMVVSLEGHDDVRRFWKKRKQDS</sequence>
<comment type="subunit">
    <text evidence="8">Component of the 7-subunit TFIIH core complex composed of XPB/ERCC3, XPD/ERCC2, GTF2H1, GTF2H2, GTF2H3, GTF2H4 and GTF2H5, which is active in NER. The core complex associates with the 3-subunit CDK-activating kinase (CAK) module composed of CCNH/cyclin H, CDK7 and MNAT1 to form the 10-subunit holoenzyme (holo-TFIIH) active in transcription. Part of TBP-based Pol II pre-initiation complex (PIC), in which Pol II core assembles with general transcription factors and other specific initiation factors including GTF2E1, GTF2E2, GTF2F1, GTF2F2, TCEA1, ERCC2, ERCC3, GTF2H2, GTF2H3, GTF2H4, GTF2H5, GTF2A1, GTF2A2, GTF2B and TBP; this large multi-subunit PIC complex mediates DNA unwinding and targets Pol II core to the transcription start site where the first phosphodiester bond forms.</text>
</comment>
<dbReference type="EMBL" id="CAJFCJ010000014">
    <property type="protein sequence ID" value="CAD5121616.1"/>
    <property type="molecule type" value="Genomic_DNA"/>
</dbReference>
<evidence type="ECO:0000259" key="11">
    <source>
        <dbReference type="Pfam" id="PF18307"/>
    </source>
</evidence>
<dbReference type="GO" id="GO:0003690">
    <property type="term" value="F:double-stranded DNA binding"/>
    <property type="evidence" value="ECO:0007669"/>
    <property type="project" value="TreeGrafter"/>
</dbReference>
<keyword evidence="13" id="KW-1185">Reference proteome</keyword>
<dbReference type="GO" id="GO:0006366">
    <property type="term" value="P:transcription by RNA polymerase II"/>
    <property type="evidence" value="ECO:0007669"/>
    <property type="project" value="UniProtKB-ARBA"/>
</dbReference>
<dbReference type="GO" id="GO:0001671">
    <property type="term" value="F:ATPase activator activity"/>
    <property type="evidence" value="ECO:0007669"/>
    <property type="project" value="InterPro"/>
</dbReference>
<evidence type="ECO:0000256" key="6">
    <source>
        <dbReference type="ARBA" id="ARBA00023204"/>
    </source>
</evidence>
<comment type="caution">
    <text evidence="12">The sequence shown here is derived from an EMBL/GenBank/DDBJ whole genome shotgun (WGS) entry which is preliminary data.</text>
</comment>
<keyword evidence="3 10" id="KW-0227">DNA damage</keyword>
<evidence type="ECO:0000313" key="12">
    <source>
        <dbReference type="EMBL" id="CAD5121616.1"/>
    </source>
</evidence>
<dbReference type="InterPro" id="IPR004598">
    <property type="entry name" value="TFIIH_p52/Tfb2"/>
</dbReference>
<dbReference type="AlphaFoldDB" id="A0A7I8W0F6"/>